<accession>F9WVE1</accession>
<evidence type="ECO:0000313" key="4">
    <source>
        <dbReference type="EMBL" id="CCD21549.1"/>
    </source>
</evidence>
<dbReference type="VEuPathDB" id="TriTrypDB:TvY486_0044660"/>
<protein>
    <recommendedName>
        <fullName evidence="6">Retrotransposon hot spot (RHS) protein</fullName>
    </recommendedName>
</protein>
<dbReference type="NCBIfam" id="TIGR01631">
    <property type="entry name" value="Trypano_RHS"/>
    <property type="match status" value="1"/>
</dbReference>
<dbReference type="InterPro" id="IPR056000">
    <property type="entry name" value="DUF7578"/>
</dbReference>
<feature type="domain" description="Retrotransposon hot spot protein,C-terminal" evidence="1">
    <location>
        <begin position="282"/>
        <end position="580"/>
    </location>
</feature>
<reference evidence="4 5" key="1">
    <citation type="journal article" date="2012" name="Proc. Natl. Acad. Sci. U.S.A.">
        <title>Antigenic diversity is generated by distinct evolutionary mechanisms in African trypanosome species.</title>
        <authorList>
            <person name="Jackson A.P."/>
            <person name="Berry A."/>
            <person name="Aslett M."/>
            <person name="Allison H.C."/>
            <person name="Burton P."/>
            <person name="Vavrova-Anderson J."/>
            <person name="Brown R."/>
            <person name="Browne H."/>
            <person name="Corton N."/>
            <person name="Hauser H."/>
            <person name="Gamble J."/>
            <person name="Gilderthorp R."/>
            <person name="Marcello L."/>
            <person name="McQuillan J."/>
            <person name="Otto T.D."/>
            <person name="Quail M.A."/>
            <person name="Sanders M.J."/>
            <person name="van Tonder A."/>
            <person name="Ginger M.L."/>
            <person name="Field M.C."/>
            <person name="Barry J.D."/>
            <person name="Hertz-Fowler C."/>
            <person name="Berriman M."/>
        </authorList>
    </citation>
    <scope>NUCLEOTIDE SEQUENCE</scope>
    <source>
        <strain evidence="4 5">Y486</strain>
    </source>
</reference>
<dbReference type="Pfam" id="PF24466">
    <property type="entry name" value="DUF7578"/>
    <property type="match status" value="1"/>
</dbReference>
<evidence type="ECO:0008006" key="6">
    <source>
        <dbReference type="Google" id="ProtNLM"/>
    </source>
</evidence>
<evidence type="ECO:0000259" key="2">
    <source>
        <dbReference type="Pfam" id="PF20445"/>
    </source>
</evidence>
<evidence type="ECO:0000259" key="3">
    <source>
        <dbReference type="Pfam" id="PF24466"/>
    </source>
</evidence>
<dbReference type="InterPro" id="IPR046835">
    <property type="entry name" value="RHS_N"/>
</dbReference>
<evidence type="ECO:0000313" key="5">
    <source>
        <dbReference type="Proteomes" id="UP000009027"/>
    </source>
</evidence>
<dbReference type="Pfam" id="PF07999">
    <property type="entry name" value="RHSP"/>
    <property type="match status" value="1"/>
</dbReference>
<keyword evidence="5" id="KW-1185">Reference proteome</keyword>
<feature type="domain" description="DUF7578" evidence="3">
    <location>
        <begin position="38"/>
        <end position="98"/>
    </location>
</feature>
<dbReference type="AlphaFoldDB" id="F9WVE1"/>
<sequence length="774" mass="87237">MTAATEQSEQTNGNADVQAKWSYSDSLENALPPGCGNPETVLLRNFLRTYLPGEALSYADSQVTMTTFMREPARYVSDERLLGKILGLEQYRITQLWRDVRALRARNVVTFGDWNMVASATRRAVSDATQALLDEALRCVSRSRPAAPVSVEHCKLADERSRYRSVYNASWSFVESGHASAPMGMIVVDTECVGEPPRMWEEREVDVTPFPGEVDAVVPGTDDGLELLVLISEWGWPSHLFRERKCDAIVRREVVRAWNILKRGIDNRRANGGTSPRRLYSLLGTPGTGKTAAVAPFFLHQLLHCSADTIGAVLYVVCDSGYVFFNLGSRAGTVKEFHYVCDALAVVNVLADEGVQGCAIYDRCEPESMTNLPIGTWEVIVFNAPDEKIFYKIEEQTVVNYILFNGYNRRELMALHAWDQHKRGSGFLPILCSSNWSVIESQAETVGPVPRYLRDEIPYNNECLSIRECIRCFPDDQRDFLINTLLCRVKRLPRVHVYCLLKIVRVKHGAGEHFVMGPCSSAVEIELRRVLLKDCYYLGRLMRRMVWCPETCVKLFEMFGVCILLHRDVSELIVRKLVPLPRACGCPCDDAARRRTRLRKFPEKYRVISCGVHDKPNATQMSVKTDVLYIPDLLSFPLFSAFYFTRGPSANSTAAGCKRKRGRNVKKSGPLVLVGVLATPRKVGGTPACAVVQFTERMAECFDDWNVVRGGLRWVVVYFQHHSSAAMVNRQACVVSEGAMSEEDCENVRLLWDEAEQQQVQLDEEIIDVLLVHC</sequence>
<evidence type="ECO:0000259" key="1">
    <source>
        <dbReference type="Pfam" id="PF07999"/>
    </source>
</evidence>
<dbReference type="InterPro" id="IPR006518">
    <property type="entry name" value="Trypano_RHS"/>
</dbReference>
<name>F9WVE1_TRYVY</name>
<dbReference type="Proteomes" id="UP000009027">
    <property type="component" value="Unassembled WGS sequence"/>
</dbReference>
<feature type="domain" description="Retrotransposon hot spot protein N-terminal" evidence="2">
    <location>
        <begin position="163"/>
        <end position="266"/>
    </location>
</feature>
<dbReference type="Pfam" id="PF20445">
    <property type="entry name" value="RHS_N"/>
    <property type="match status" value="1"/>
</dbReference>
<dbReference type="InterPro" id="IPR046836">
    <property type="entry name" value="RHS_C"/>
</dbReference>
<organism evidence="4 5">
    <name type="scientific">Trypanosoma vivax (strain Y486)</name>
    <dbReference type="NCBI Taxonomy" id="1055687"/>
    <lineage>
        <taxon>Eukaryota</taxon>
        <taxon>Discoba</taxon>
        <taxon>Euglenozoa</taxon>
        <taxon>Kinetoplastea</taxon>
        <taxon>Metakinetoplastina</taxon>
        <taxon>Trypanosomatida</taxon>
        <taxon>Trypanosomatidae</taxon>
        <taxon>Trypanosoma</taxon>
        <taxon>Duttonella</taxon>
    </lineage>
</organism>
<dbReference type="EMBL" id="CAEX01007901">
    <property type="protein sequence ID" value="CCD21549.1"/>
    <property type="molecule type" value="Genomic_DNA"/>
</dbReference>
<proteinExistence type="predicted"/>
<gene>
    <name evidence="4" type="ORF">TvY486_0044660</name>
</gene>